<accession>A0ABW4ZMH6</accession>
<evidence type="ECO:0000313" key="2">
    <source>
        <dbReference type="Proteomes" id="UP001597387"/>
    </source>
</evidence>
<comment type="caution">
    <text evidence="1">The sequence shown here is derived from an EMBL/GenBank/DDBJ whole genome shotgun (WGS) entry which is preliminary data.</text>
</comment>
<evidence type="ECO:0000313" key="1">
    <source>
        <dbReference type="EMBL" id="MFD2162751.1"/>
    </source>
</evidence>
<name>A0ABW4ZMH6_9SPHI</name>
<dbReference type="RefSeq" id="WP_255902979.1">
    <property type="nucleotide sequence ID" value="NZ_JAFMZO010000003.1"/>
</dbReference>
<protein>
    <recommendedName>
        <fullName evidence="3">Phage protein</fullName>
    </recommendedName>
</protein>
<organism evidence="1 2">
    <name type="scientific">Paradesertivirga mongoliensis</name>
    <dbReference type="NCBI Taxonomy" id="2100740"/>
    <lineage>
        <taxon>Bacteria</taxon>
        <taxon>Pseudomonadati</taxon>
        <taxon>Bacteroidota</taxon>
        <taxon>Sphingobacteriia</taxon>
        <taxon>Sphingobacteriales</taxon>
        <taxon>Sphingobacteriaceae</taxon>
        <taxon>Paradesertivirga</taxon>
    </lineage>
</organism>
<reference evidence="2" key="1">
    <citation type="journal article" date="2019" name="Int. J. Syst. Evol. Microbiol.">
        <title>The Global Catalogue of Microorganisms (GCM) 10K type strain sequencing project: providing services to taxonomists for standard genome sequencing and annotation.</title>
        <authorList>
            <consortium name="The Broad Institute Genomics Platform"/>
            <consortium name="The Broad Institute Genome Sequencing Center for Infectious Disease"/>
            <person name="Wu L."/>
            <person name="Ma J."/>
        </authorList>
    </citation>
    <scope>NUCLEOTIDE SEQUENCE [LARGE SCALE GENOMIC DNA]</scope>
    <source>
        <strain evidence="2">KCTC 42217</strain>
    </source>
</reference>
<dbReference type="Proteomes" id="UP001597387">
    <property type="component" value="Unassembled WGS sequence"/>
</dbReference>
<proteinExistence type="predicted"/>
<sequence>MPIITLKHNGTIYQRDINREGRGIYLMVFKGKQYRFQKNPDVAANRGWQLVDGSPLPDFMMRLISEELEKLNYESNIL</sequence>
<evidence type="ECO:0008006" key="3">
    <source>
        <dbReference type="Google" id="ProtNLM"/>
    </source>
</evidence>
<gene>
    <name evidence="1" type="ORF">ACFSJU_10140</name>
</gene>
<keyword evidence="2" id="KW-1185">Reference proteome</keyword>
<dbReference type="EMBL" id="JBHUHZ010000001">
    <property type="protein sequence ID" value="MFD2162751.1"/>
    <property type="molecule type" value="Genomic_DNA"/>
</dbReference>